<evidence type="ECO:0000313" key="3">
    <source>
        <dbReference type="Proteomes" id="UP000630936"/>
    </source>
</evidence>
<gene>
    <name evidence="2" type="ORF">GCM10010387_08350</name>
</gene>
<dbReference type="EMBL" id="BMWG01000002">
    <property type="protein sequence ID" value="GGZ18222.1"/>
    <property type="molecule type" value="Genomic_DNA"/>
</dbReference>
<dbReference type="Pfam" id="PF14267">
    <property type="entry name" value="DUF4357"/>
    <property type="match status" value="1"/>
</dbReference>
<reference evidence="2" key="1">
    <citation type="journal article" date="2014" name="Int. J. Syst. Evol. Microbiol.">
        <title>Complete genome sequence of Corynebacterium casei LMG S-19264T (=DSM 44701T), isolated from a smear-ripened cheese.</title>
        <authorList>
            <consortium name="US DOE Joint Genome Institute (JGI-PGF)"/>
            <person name="Walter F."/>
            <person name="Albersmeier A."/>
            <person name="Kalinowski J."/>
            <person name="Ruckert C."/>
        </authorList>
    </citation>
    <scope>NUCLEOTIDE SEQUENCE</scope>
    <source>
        <strain evidence="2">JCM 4988</strain>
    </source>
</reference>
<reference evidence="2" key="2">
    <citation type="submission" date="2020-09" db="EMBL/GenBank/DDBJ databases">
        <authorList>
            <person name="Sun Q."/>
            <person name="Ohkuma M."/>
        </authorList>
    </citation>
    <scope>NUCLEOTIDE SEQUENCE</scope>
    <source>
        <strain evidence="2">JCM 4988</strain>
    </source>
</reference>
<proteinExistence type="predicted"/>
<evidence type="ECO:0000313" key="2">
    <source>
        <dbReference type="EMBL" id="GGZ18222.1"/>
    </source>
</evidence>
<comment type="caution">
    <text evidence="2">The sequence shown here is derived from an EMBL/GenBank/DDBJ whole genome shotgun (WGS) entry which is preliminary data.</text>
</comment>
<dbReference type="RefSeq" id="WP_190121503.1">
    <property type="nucleotide sequence ID" value="NZ_BMWG01000002.1"/>
</dbReference>
<sequence>MNLVDMSRTDDASEFYTIELVDGVADGLRRVTRKGWTGEVLAFPRLAYRDVRGRGELARPGVYVLVGPNDGSLSKPYQLYIGRSDALRTRMDTYQTAKAKDFWNYTFVLTSTRDQPLSTAITSCLEADLIKLALDFGRAVINVNQPRPLALEGPDTRFLREYLKHALAILLLQGAPYFDEQLGVHPTSPSQSGSACPRRVYHLSAKAKLTIASGHESPHGFTVLEGSLARRKVADSMPKASRRLREQLLEEKVLVIEDDERLRLTQAYTFTHPSPAASVMLGYSVNGVDRWKDEGGRSLAAVRKAETREAAEHP</sequence>
<feature type="domain" description="DUF4357" evidence="1">
    <location>
        <begin position="245"/>
        <end position="299"/>
    </location>
</feature>
<organism evidence="2 3">
    <name type="scientific">Streptomyces inusitatus</name>
    <dbReference type="NCBI Taxonomy" id="68221"/>
    <lineage>
        <taxon>Bacteria</taxon>
        <taxon>Bacillati</taxon>
        <taxon>Actinomycetota</taxon>
        <taxon>Actinomycetes</taxon>
        <taxon>Kitasatosporales</taxon>
        <taxon>Streptomycetaceae</taxon>
        <taxon>Streptomyces</taxon>
    </lineage>
</organism>
<dbReference type="Proteomes" id="UP000630936">
    <property type="component" value="Unassembled WGS sequence"/>
</dbReference>
<dbReference type="InterPro" id="IPR025579">
    <property type="entry name" value="DUF4357"/>
</dbReference>
<accession>A0A918PPE6</accession>
<protein>
    <recommendedName>
        <fullName evidence="1">DUF4357 domain-containing protein</fullName>
    </recommendedName>
</protein>
<dbReference type="AlphaFoldDB" id="A0A918PPE6"/>
<name>A0A918PPE6_9ACTN</name>
<evidence type="ECO:0000259" key="1">
    <source>
        <dbReference type="Pfam" id="PF14267"/>
    </source>
</evidence>
<keyword evidence="3" id="KW-1185">Reference proteome</keyword>